<accession>A0A059G337</accession>
<dbReference type="EMBL" id="ARYL01000031">
    <property type="protein sequence ID" value="KDA01277.1"/>
    <property type="molecule type" value="Genomic_DNA"/>
</dbReference>
<protein>
    <submittedName>
        <fullName evidence="1">Uncharacterized protein</fullName>
    </submittedName>
</protein>
<name>A0A059G337_9PROT</name>
<feature type="non-terminal residue" evidence="1">
    <location>
        <position position="239"/>
    </location>
</feature>
<reference evidence="1 2" key="1">
    <citation type="journal article" date="2014" name="Antonie Van Leeuwenhoek">
        <title>Hyphomonas beringensis sp. nov. and Hyphomonas chukchiensis sp. nov., isolated from surface seawater of the Bering Sea and Chukchi Sea.</title>
        <authorList>
            <person name="Li C."/>
            <person name="Lai Q."/>
            <person name="Li G."/>
            <person name="Dong C."/>
            <person name="Wang J."/>
            <person name="Liao Y."/>
            <person name="Shao Z."/>
        </authorList>
    </citation>
    <scope>NUCLEOTIDE SEQUENCE [LARGE SCALE GENOMIC DNA]</scope>
    <source>
        <strain evidence="1 2">SCH89</strain>
    </source>
</reference>
<organism evidence="1 2">
    <name type="scientific">Hyphomonas oceanitis SCH89</name>
    <dbReference type="NCBI Taxonomy" id="1280953"/>
    <lineage>
        <taxon>Bacteria</taxon>
        <taxon>Pseudomonadati</taxon>
        <taxon>Pseudomonadota</taxon>
        <taxon>Alphaproteobacteria</taxon>
        <taxon>Hyphomonadales</taxon>
        <taxon>Hyphomonadaceae</taxon>
        <taxon>Hyphomonas</taxon>
    </lineage>
</organism>
<dbReference type="Proteomes" id="UP000024942">
    <property type="component" value="Unassembled WGS sequence"/>
</dbReference>
<dbReference type="OrthoDB" id="2111297at2"/>
<evidence type="ECO:0000313" key="1">
    <source>
        <dbReference type="EMBL" id="KDA01277.1"/>
    </source>
</evidence>
<gene>
    <name evidence="1" type="ORF">HOC_16066</name>
</gene>
<comment type="caution">
    <text evidence="1">The sequence shown here is derived from an EMBL/GenBank/DDBJ whole genome shotgun (WGS) entry which is preliminary data.</text>
</comment>
<dbReference type="eggNOG" id="COG0181">
    <property type="taxonomic scope" value="Bacteria"/>
</dbReference>
<proteinExistence type="predicted"/>
<dbReference type="RefSeq" id="WP_035540480.1">
    <property type="nucleotide sequence ID" value="NZ_ARYL01000031.1"/>
</dbReference>
<dbReference type="AlphaFoldDB" id="A0A059G337"/>
<dbReference type="STRING" id="1280953.HOC_16066"/>
<sequence>MKLIEGRTIPEVWVRAARYLQDRKGHEDYDLILHIANPVELSSEDSEVIDLVDGFLNTHGGGRIHTVAETIFPISDYVRNGRDGVFRIYPERMDRIHACRKDKRWGCYAMRMLRQTDLEGKTFNPLEKIIKKMSAARRYKACYELVPGRPFLDEVANTAEVATYDPATDRKPYYGNLPCLSLASFKYDNTKSQVRLNATYRSHYYMQRTLGNLIGLGRLLYFVAREAGADGLPHRGDPP</sequence>
<keyword evidence="2" id="KW-1185">Reference proteome</keyword>
<evidence type="ECO:0000313" key="2">
    <source>
        <dbReference type="Proteomes" id="UP000024942"/>
    </source>
</evidence>